<gene>
    <name evidence="1" type="ORF">VP01_4917g1</name>
</gene>
<evidence type="ECO:0000313" key="1">
    <source>
        <dbReference type="EMBL" id="KNZ49593.1"/>
    </source>
</evidence>
<dbReference type="EMBL" id="LAVV01010073">
    <property type="protein sequence ID" value="KNZ49593.1"/>
    <property type="molecule type" value="Genomic_DNA"/>
</dbReference>
<sequence length="237" mass="25692">MAQLLTRSLDTCNSPLKANLAGTIACALQVVTKLVMVQQVLEGTLGSIVLMDNDLVLQSDEDMLLKMALLATIHDGIKVGVVEVLSGLESFRLISDTFTLCSCTSHIAIKKQLLDLQFNHLDKTADLDSFQKDQKHGLLFHLSLPNLESFPFVNVACQLDLCMEQGDGVVKNNDLLRLAKNELKLFCNNQRPVPNCKTDKPAGTHDLSAPVSLQGPCYCCGAYIGKAVTAGLSSSCR</sequence>
<dbReference type="OrthoDB" id="2507115at2759"/>
<dbReference type="AlphaFoldDB" id="A0A0L6UM32"/>
<organism evidence="1 2">
    <name type="scientific">Puccinia sorghi</name>
    <dbReference type="NCBI Taxonomy" id="27349"/>
    <lineage>
        <taxon>Eukaryota</taxon>
        <taxon>Fungi</taxon>
        <taxon>Dikarya</taxon>
        <taxon>Basidiomycota</taxon>
        <taxon>Pucciniomycotina</taxon>
        <taxon>Pucciniomycetes</taxon>
        <taxon>Pucciniales</taxon>
        <taxon>Pucciniaceae</taxon>
        <taxon>Puccinia</taxon>
    </lineage>
</organism>
<dbReference type="Proteomes" id="UP000037035">
    <property type="component" value="Unassembled WGS sequence"/>
</dbReference>
<evidence type="ECO:0000313" key="2">
    <source>
        <dbReference type="Proteomes" id="UP000037035"/>
    </source>
</evidence>
<proteinExistence type="predicted"/>
<name>A0A0L6UM32_9BASI</name>
<comment type="caution">
    <text evidence="1">The sequence shown here is derived from an EMBL/GenBank/DDBJ whole genome shotgun (WGS) entry which is preliminary data.</text>
</comment>
<accession>A0A0L6UM32</accession>
<reference evidence="1 2" key="1">
    <citation type="submission" date="2015-08" db="EMBL/GenBank/DDBJ databases">
        <title>Next Generation Sequencing and Analysis of the Genome of Puccinia sorghi L Schw, the Causal Agent of Maize Common Rust.</title>
        <authorList>
            <person name="Rochi L."/>
            <person name="Burguener G."/>
            <person name="Darino M."/>
            <person name="Turjanski A."/>
            <person name="Kreff E."/>
            <person name="Dieguez M.J."/>
            <person name="Sacco F."/>
        </authorList>
    </citation>
    <scope>NUCLEOTIDE SEQUENCE [LARGE SCALE GENOMIC DNA]</scope>
    <source>
        <strain evidence="1 2">RO10H11247</strain>
    </source>
</reference>
<protein>
    <submittedName>
        <fullName evidence="1">Uncharacterized protein</fullName>
    </submittedName>
</protein>
<keyword evidence="2" id="KW-1185">Reference proteome</keyword>
<dbReference type="VEuPathDB" id="FungiDB:VP01_4917g1"/>